<protein>
    <submittedName>
        <fullName evidence="4">Uncharacterized protein</fullName>
    </submittedName>
</protein>
<keyword evidence="5" id="KW-1185">Reference proteome</keyword>
<reference evidence="4" key="1">
    <citation type="submission" date="2022-08" db="UniProtKB">
        <authorList>
            <consortium name="EnsemblMetazoa"/>
        </authorList>
    </citation>
    <scope>IDENTIFICATION</scope>
    <source>
        <strain evidence="4">05x7-T-G4-1.051#20</strain>
    </source>
</reference>
<dbReference type="PANTHER" id="PTHR24173:SF74">
    <property type="entry name" value="ANKYRIN REPEAT DOMAIN-CONTAINING PROTEIN 16"/>
    <property type="match status" value="1"/>
</dbReference>
<name>A0A8W8KSZ8_MAGGI</name>
<dbReference type="AlphaFoldDB" id="A0A8W8KSZ8"/>
<dbReference type="SMART" id="SM00248">
    <property type="entry name" value="ANK"/>
    <property type="match status" value="4"/>
</dbReference>
<evidence type="ECO:0000256" key="2">
    <source>
        <dbReference type="ARBA" id="ARBA00023043"/>
    </source>
</evidence>
<keyword evidence="2 3" id="KW-0040">ANK repeat</keyword>
<dbReference type="KEGG" id="crg:105340789"/>
<dbReference type="Pfam" id="PF12796">
    <property type="entry name" value="Ank_2"/>
    <property type="match status" value="1"/>
</dbReference>
<dbReference type="InterPro" id="IPR036770">
    <property type="entry name" value="Ankyrin_rpt-contain_sf"/>
</dbReference>
<evidence type="ECO:0000313" key="5">
    <source>
        <dbReference type="Proteomes" id="UP000005408"/>
    </source>
</evidence>
<dbReference type="Gene3D" id="1.25.40.20">
    <property type="entry name" value="Ankyrin repeat-containing domain"/>
    <property type="match status" value="1"/>
</dbReference>
<evidence type="ECO:0000313" key="4">
    <source>
        <dbReference type="EnsemblMetazoa" id="G24908.1:cds"/>
    </source>
</evidence>
<dbReference type="PROSITE" id="PS50297">
    <property type="entry name" value="ANK_REP_REGION"/>
    <property type="match status" value="2"/>
</dbReference>
<dbReference type="EnsemblMetazoa" id="G24908.1">
    <property type="protein sequence ID" value="G24908.1:cds"/>
    <property type="gene ID" value="G24908"/>
</dbReference>
<dbReference type="GeneID" id="105340789"/>
<evidence type="ECO:0000256" key="1">
    <source>
        <dbReference type="ARBA" id="ARBA00022737"/>
    </source>
</evidence>
<dbReference type="InterPro" id="IPR002110">
    <property type="entry name" value="Ankyrin_rpt"/>
</dbReference>
<feature type="repeat" description="ANK" evidence="3">
    <location>
        <begin position="111"/>
        <end position="143"/>
    </location>
</feature>
<keyword evidence="1" id="KW-0677">Repeat</keyword>
<dbReference type="OMA" id="KTHNCIS"/>
<dbReference type="Proteomes" id="UP000005408">
    <property type="component" value="Unassembled WGS sequence"/>
</dbReference>
<dbReference type="OrthoDB" id="6109495at2759"/>
<dbReference type="RefSeq" id="XP_011445310.1">
    <property type="nucleotide sequence ID" value="XM_011447008.4"/>
</dbReference>
<dbReference type="Pfam" id="PF13637">
    <property type="entry name" value="Ank_4"/>
    <property type="match status" value="1"/>
</dbReference>
<sequence>MDKITMKTYPRRRFSQKAPILIRRKRLASNGEILETQDFPDTVAIGNDIFQCVLSGDEETVKNYLKLGKNPNLRNKNGNSLIHLAVEAGDPDIVEMFLCDDRCQVDGINDLGQTPLMCAITLNDLELVKLLMKAGADVEIRDKTGKTSLLIALQDCNYEIADYLIKHGSDVNATDALGHSALFIAINTLDSGCVKIASKLLKADYSLEKDKEWLMREGLDIEIKKSHGRMSRVLRKVSCGMNHNENQDSLMSYFSVRKAPDGHSSLHVMTINR</sequence>
<feature type="repeat" description="ANK" evidence="3">
    <location>
        <begin position="144"/>
        <end position="176"/>
    </location>
</feature>
<accession>A0A8W8KSZ8</accession>
<dbReference type="SUPFAM" id="SSF48403">
    <property type="entry name" value="Ankyrin repeat"/>
    <property type="match status" value="1"/>
</dbReference>
<organism evidence="4 5">
    <name type="scientific">Magallana gigas</name>
    <name type="common">Pacific oyster</name>
    <name type="synonym">Crassostrea gigas</name>
    <dbReference type="NCBI Taxonomy" id="29159"/>
    <lineage>
        <taxon>Eukaryota</taxon>
        <taxon>Metazoa</taxon>
        <taxon>Spiralia</taxon>
        <taxon>Lophotrochozoa</taxon>
        <taxon>Mollusca</taxon>
        <taxon>Bivalvia</taxon>
        <taxon>Autobranchia</taxon>
        <taxon>Pteriomorphia</taxon>
        <taxon>Ostreida</taxon>
        <taxon>Ostreoidea</taxon>
        <taxon>Ostreidae</taxon>
        <taxon>Magallana</taxon>
    </lineage>
</organism>
<proteinExistence type="predicted"/>
<dbReference type="PANTHER" id="PTHR24173">
    <property type="entry name" value="ANKYRIN REPEAT CONTAINING"/>
    <property type="match status" value="1"/>
</dbReference>
<evidence type="ECO:0000256" key="3">
    <source>
        <dbReference type="PROSITE-ProRule" id="PRU00023"/>
    </source>
</evidence>
<dbReference type="PROSITE" id="PS50088">
    <property type="entry name" value="ANK_REPEAT"/>
    <property type="match status" value="2"/>
</dbReference>